<gene>
    <name evidence="1" type="ORF">G6034_08275</name>
</gene>
<dbReference type="InterPro" id="IPR023214">
    <property type="entry name" value="HAD_sf"/>
</dbReference>
<dbReference type="Gene3D" id="1.10.150.240">
    <property type="entry name" value="Putative phosphatase, domain 2"/>
    <property type="match status" value="1"/>
</dbReference>
<dbReference type="Pfam" id="PF13419">
    <property type="entry name" value="HAD_2"/>
    <property type="match status" value="1"/>
</dbReference>
<dbReference type="InterPro" id="IPR041492">
    <property type="entry name" value="HAD_2"/>
</dbReference>
<dbReference type="Proteomes" id="UP000543556">
    <property type="component" value="Unassembled WGS sequence"/>
</dbReference>
<dbReference type="PANTHER" id="PTHR43434">
    <property type="entry name" value="PHOSPHOGLYCOLATE PHOSPHATASE"/>
    <property type="match status" value="1"/>
</dbReference>
<dbReference type="GO" id="GO:0016787">
    <property type="term" value="F:hydrolase activity"/>
    <property type="evidence" value="ECO:0007669"/>
    <property type="project" value="UniProtKB-KW"/>
</dbReference>
<sequence>MAEAAVVDAGPIPAVLFDLDGTLVDPAGGITGGIAHALRAMDLPVPEPAVLDRMVGPKLADGLVGIVGVPEALVPTVIAEYRSWYADRGMAMSVVYPGMKELLGELRTRGVKLAVATQKPEHLARTLLAHHGLAACFDIIRGSHTDESLMPGDPGYRAGKAEIISSALVGLAGPDRAVMVGDRHQDVNGARANGLDCIGVAWGFAPDGELEAAGAAGVVHSSAELLQALAGELSVPGAGEAASGTV</sequence>
<proteinExistence type="predicted"/>
<keyword evidence="2" id="KW-1185">Reference proteome</keyword>
<dbReference type="SUPFAM" id="SSF56784">
    <property type="entry name" value="HAD-like"/>
    <property type="match status" value="1"/>
</dbReference>
<dbReference type="PANTHER" id="PTHR43434:SF20">
    <property type="entry name" value="5'-NUCLEOTIDASE"/>
    <property type="match status" value="1"/>
</dbReference>
<dbReference type="InterPro" id="IPR023198">
    <property type="entry name" value="PGP-like_dom2"/>
</dbReference>
<organism evidence="1 2">
    <name type="scientific">Arthrobacter wenxiniae</name>
    <dbReference type="NCBI Taxonomy" id="2713570"/>
    <lineage>
        <taxon>Bacteria</taxon>
        <taxon>Bacillati</taxon>
        <taxon>Actinomycetota</taxon>
        <taxon>Actinomycetes</taxon>
        <taxon>Micrococcales</taxon>
        <taxon>Micrococcaceae</taxon>
        <taxon>Arthrobacter</taxon>
    </lineage>
</organism>
<dbReference type="GO" id="GO:0005829">
    <property type="term" value="C:cytosol"/>
    <property type="evidence" value="ECO:0007669"/>
    <property type="project" value="TreeGrafter"/>
</dbReference>
<dbReference type="SFLD" id="SFLDS00003">
    <property type="entry name" value="Haloacid_Dehalogenase"/>
    <property type="match status" value="1"/>
</dbReference>
<keyword evidence="1" id="KW-0378">Hydrolase</keyword>
<dbReference type="AlphaFoldDB" id="A0A7Y7IHC5"/>
<dbReference type="InterPro" id="IPR050155">
    <property type="entry name" value="HAD-like_hydrolase_sf"/>
</dbReference>
<dbReference type="Gene3D" id="3.40.50.1000">
    <property type="entry name" value="HAD superfamily/HAD-like"/>
    <property type="match status" value="1"/>
</dbReference>
<accession>A0A7Y7IHC5</accession>
<reference evidence="1 2" key="1">
    <citation type="submission" date="2020-02" db="EMBL/GenBank/DDBJ databases">
        <title>Genome sequence of strain AETb3-4.</title>
        <authorList>
            <person name="Gao J."/>
            <person name="Zhang X."/>
        </authorList>
    </citation>
    <scope>NUCLEOTIDE SEQUENCE [LARGE SCALE GENOMIC DNA]</scope>
    <source>
        <strain evidence="1 2">AETb3-4</strain>
    </source>
</reference>
<dbReference type="InterPro" id="IPR036412">
    <property type="entry name" value="HAD-like_sf"/>
</dbReference>
<dbReference type="GO" id="GO:0004713">
    <property type="term" value="F:protein tyrosine kinase activity"/>
    <property type="evidence" value="ECO:0007669"/>
    <property type="project" value="TreeGrafter"/>
</dbReference>
<dbReference type="EMBL" id="JAAMFM010000009">
    <property type="protein sequence ID" value="NVM94906.1"/>
    <property type="molecule type" value="Genomic_DNA"/>
</dbReference>
<protein>
    <submittedName>
        <fullName evidence="1">HAD hydrolase-like protein</fullName>
    </submittedName>
</protein>
<dbReference type="SFLD" id="SFLDG01129">
    <property type="entry name" value="C1.5:_HAD__Beta-PGM__Phosphata"/>
    <property type="match status" value="1"/>
</dbReference>
<name>A0A7Y7IHC5_9MICC</name>
<evidence type="ECO:0000313" key="2">
    <source>
        <dbReference type="Proteomes" id="UP000543556"/>
    </source>
</evidence>
<evidence type="ECO:0000313" key="1">
    <source>
        <dbReference type="EMBL" id="NVM94906.1"/>
    </source>
</evidence>
<comment type="caution">
    <text evidence="1">The sequence shown here is derived from an EMBL/GenBank/DDBJ whole genome shotgun (WGS) entry which is preliminary data.</text>
</comment>